<comment type="catalytic activity">
    <reaction evidence="1">
        <text>ATP + protein L-histidine = ADP + protein N-phospho-L-histidine.</text>
        <dbReference type="EC" id="2.7.13.3"/>
    </reaction>
</comment>
<dbReference type="PROSITE" id="PS50109">
    <property type="entry name" value="HIS_KIN"/>
    <property type="match status" value="1"/>
</dbReference>
<dbReference type="Proteomes" id="UP000033452">
    <property type="component" value="Unassembled WGS sequence"/>
</dbReference>
<proteinExistence type="predicted"/>
<feature type="domain" description="Response regulatory" evidence="14">
    <location>
        <begin position="813"/>
        <end position="936"/>
    </location>
</feature>
<keyword evidence="6 17" id="KW-0418">Kinase</keyword>
<evidence type="ECO:0000256" key="11">
    <source>
        <dbReference type="PROSITE-ProRule" id="PRU00169"/>
    </source>
</evidence>
<dbReference type="RefSeq" id="WP_082078890.1">
    <property type="nucleotide sequence ID" value="NZ_JXYA01000018.1"/>
</dbReference>
<evidence type="ECO:0000256" key="4">
    <source>
        <dbReference type="ARBA" id="ARBA00022679"/>
    </source>
</evidence>
<dbReference type="InterPro" id="IPR000700">
    <property type="entry name" value="PAS-assoc_C"/>
</dbReference>
<dbReference type="InterPro" id="IPR001610">
    <property type="entry name" value="PAC"/>
</dbReference>
<dbReference type="InterPro" id="IPR001789">
    <property type="entry name" value="Sig_transdc_resp-reg_receiver"/>
</dbReference>
<evidence type="ECO:0000256" key="12">
    <source>
        <dbReference type="SAM" id="Phobius"/>
    </source>
</evidence>
<dbReference type="PROSITE" id="PS50110">
    <property type="entry name" value="RESPONSE_REGULATORY"/>
    <property type="match status" value="2"/>
</dbReference>
<feature type="domain" description="Response regulatory" evidence="14">
    <location>
        <begin position="974"/>
        <end position="1098"/>
    </location>
</feature>
<feature type="modified residue" description="4-aspartylphosphate" evidence="11">
    <location>
        <position position="869"/>
    </location>
</feature>
<dbReference type="InterPro" id="IPR003661">
    <property type="entry name" value="HisK_dim/P_dom"/>
</dbReference>
<dbReference type="PANTHER" id="PTHR45339">
    <property type="entry name" value="HYBRID SIGNAL TRANSDUCTION HISTIDINE KINASE J"/>
    <property type="match status" value="1"/>
</dbReference>
<dbReference type="SMART" id="SM00387">
    <property type="entry name" value="HATPase_c"/>
    <property type="match status" value="1"/>
</dbReference>
<dbReference type="SMART" id="SM00448">
    <property type="entry name" value="REC"/>
    <property type="match status" value="2"/>
</dbReference>
<evidence type="ECO:0000256" key="9">
    <source>
        <dbReference type="ARBA" id="ARBA00064003"/>
    </source>
</evidence>
<dbReference type="Gene3D" id="1.10.287.130">
    <property type="match status" value="1"/>
</dbReference>
<evidence type="ECO:0000313" key="17">
    <source>
        <dbReference type="EMBL" id="KJZ09629.1"/>
    </source>
</evidence>
<sequence length="1107" mass="122756">MRNNAVKSLFKMSSDKAFYAFLLCSLILSVSLSLVMLSNHADTAIRQVQTEVRQTEARLGVSNLGQFLRTRLVLLKDLAQYPVLANGVMGSDISRASLSDFLGEYRILGKKEPLSLYNVLGEPVYRSGQVSLEPGKQEEWLELLLDGRLPHAVLLQQNEQLFSFVIAVPIEYNGFTEGVLVAEFDTDLANLLALDLSNQALAVELSGQWVNYSNAAPGAEYVVLHNTQMPGTDIHVSLMISQSTIDDSVFDFIVELGQAIFIGLSLSFLLLLFFGRQLLLNPFKRLQTSEQMIKKSEERFKLAIAGSHDGIWDWDIESGDVFYSPRYRELLGYSPNDLSGFADRFEVLEQHLHPKDRSATFSALQDHLNGKGGFDVEFRLRTKQNDYRYFRSKGLALRDETGKAIRMSGSLTDITDQKMFQEALSQAKEHNDLLAYAIESCDVGIIISDAKVQGLPLTFINSAFTKITGYGDEVLGTNCKFLQGEDTVPEVVANMVEAIKHRQAHRTVILNYTKDGKPFWNNLHIAPVSNDQGELVAYVGIIQDISEDIAQERALAEAKSQAEQASRAKSEFLASMSHEIRTPMNGVLGMLNLLLSNELDEQQTHRVKLAMSSANSLLNLINDILDFSKVDAGKLELEMLDFDLRGMFEDFAESAALQAQCKGLELVLDTLDIEQSMAKGDPSRIRQILANLVGNAIKFTERGEVIIQGKLTEQEDNLLRLECAITDTGIGIPKAKSEALFDSFSQVDSSTTRKYGGTGLGLAIVRKLCQLMGGDVSVQSTEGEGSTFTFSVLLEKSAQSKQILPDLDMSQLELLVVDDNQTNRTVLGQQLRHWGAQVFESSSGIAALAECEKRYHDGQRKMFDIALLDMQMPNMDGAQLGKTIKEDKRFGGIKLIMMTSIGHQGDASYFADLGFSGYFPKPATTEDLFNALSVVADDGEALANAKPLVTTHYLKSMKDPDQDTKKVKWSPKPRILLAEDNQVNQIVTVSMLQKLDIESVDVVNDGNEALRNLREYQHSEGYSLVLMDCQMPEMDGFHATKAIRKGQAGKSNMDITIVALTANAMVGDEKKCLEAGMNDYLSKPVSIEALLSCLKKHLEYEQILVEE</sequence>
<keyword evidence="5" id="KW-0547">Nucleotide-binding</keyword>
<keyword evidence="12" id="KW-1133">Transmembrane helix</keyword>
<keyword evidence="12" id="KW-0472">Membrane</keyword>
<dbReference type="AlphaFoldDB" id="A0A0F4QQJ9"/>
<dbReference type="PANTHER" id="PTHR45339:SF1">
    <property type="entry name" value="HYBRID SIGNAL TRANSDUCTION HISTIDINE KINASE J"/>
    <property type="match status" value="1"/>
</dbReference>
<dbReference type="FunFam" id="1.10.287.130:FF:000002">
    <property type="entry name" value="Two-component osmosensing histidine kinase"/>
    <property type="match status" value="1"/>
</dbReference>
<dbReference type="EMBL" id="JXYA01000018">
    <property type="protein sequence ID" value="KJZ09629.1"/>
    <property type="molecule type" value="Genomic_DNA"/>
</dbReference>
<dbReference type="InterPro" id="IPR036890">
    <property type="entry name" value="HATPase_C_sf"/>
</dbReference>
<keyword evidence="18" id="KW-1185">Reference proteome</keyword>
<feature type="domain" description="PAC" evidence="16">
    <location>
        <begin position="374"/>
        <end position="426"/>
    </location>
</feature>
<evidence type="ECO:0000256" key="5">
    <source>
        <dbReference type="ARBA" id="ARBA00022741"/>
    </source>
</evidence>
<dbReference type="SUPFAM" id="SSF47384">
    <property type="entry name" value="Homodimeric domain of signal transducing histidine kinase"/>
    <property type="match status" value="1"/>
</dbReference>
<dbReference type="NCBIfam" id="TIGR00229">
    <property type="entry name" value="sensory_box"/>
    <property type="match status" value="2"/>
</dbReference>
<dbReference type="PRINTS" id="PR00344">
    <property type="entry name" value="BCTRLSENSOR"/>
</dbReference>
<evidence type="ECO:0000256" key="7">
    <source>
        <dbReference type="ARBA" id="ARBA00022840"/>
    </source>
</evidence>
<dbReference type="InterPro" id="IPR036097">
    <property type="entry name" value="HisK_dim/P_sf"/>
</dbReference>
<evidence type="ECO:0000256" key="6">
    <source>
        <dbReference type="ARBA" id="ARBA00022777"/>
    </source>
</evidence>
<dbReference type="Pfam" id="PF00072">
    <property type="entry name" value="Response_reg"/>
    <property type="match status" value="2"/>
</dbReference>
<dbReference type="CDD" id="cd00082">
    <property type="entry name" value="HisKA"/>
    <property type="match status" value="1"/>
</dbReference>
<comment type="subunit">
    <text evidence="9">At low DSF concentrations, interacts with RpfF.</text>
</comment>
<keyword evidence="12" id="KW-0812">Transmembrane</keyword>
<feature type="domain" description="Histidine kinase" evidence="13">
    <location>
        <begin position="575"/>
        <end position="796"/>
    </location>
</feature>
<dbReference type="SMART" id="SM00086">
    <property type="entry name" value="PAC"/>
    <property type="match status" value="2"/>
</dbReference>
<dbReference type="Pfam" id="PF08447">
    <property type="entry name" value="PAS_3"/>
    <property type="match status" value="1"/>
</dbReference>
<evidence type="ECO:0000259" key="13">
    <source>
        <dbReference type="PROSITE" id="PS50109"/>
    </source>
</evidence>
<dbReference type="SUPFAM" id="SSF52172">
    <property type="entry name" value="CheY-like"/>
    <property type="match status" value="2"/>
</dbReference>
<comment type="caution">
    <text evidence="17">The sequence shown here is derived from an EMBL/GenBank/DDBJ whole genome shotgun (WGS) entry which is preliminary data.</text>
</comment>
<evidence type="ECO:0000256" key="1">
    <source>
        <dbReference type="ARBA" id="ARBA00000085"/>
    </source>
</evidence>
<accession>A0A0F4QQJ9</accession>
<dbReference type="Gene3D" id="3.30.565.10">
    <property type="entry name" value="Histidine kinase-like ATPase, C-terminal domain"/>
    <property type="match status" value="1"/>
</dbReference>
<evidence type="ECO:0000259" key="14">
    <source>
        <dbReference type="PROSITE" id="PS50110"/>
    </source>
</evidence>
<dbReference type="InterPro" id="IPR000014">
    <property type="entry name" value="PAS"/>
</dbReference>
<dbReference type="EC" id="2.7.13.3" evidence="2"/>
<evidence type="ECO:0000256" key="10">
    <source>
        <dbReference type="ARBA" id="ARBA00068150"/>
    </source>
</evidence>
<dbReference type="Pfam" id="PF00512">
    <property type="entry name" value="HisKA"/>
    <property type="match status" value="1"/>
</dbReference>
<protein>
    <recommendedName>
        <fullName evidence="10">Sensory/regulatory protein RpfC</fullName>
        <ecNumber evidence="2">2.7.13.3</ecNumber>
    </recommendedName>
</protein>
<dbReference type="InterPro" id="IPR035965">
    <property type="entry name" value="PAS-like_dom_sf"/>
</dbReference>
<dbReference type="GO" id="GO:0000155">
    <property type="term" value="F:phosphorelay sensor kinase activity"/>
    <property type="evidence" value="ECO:0007669"/>
    <property type="project" value="InterPro"/>
</dbReference>
<name>A0A0F4QQJ9_9GAMM</name>
<feature type="domain" description="PAS" evidence="15">
    <location>
        <begin position="296"/>
        <end position="371"/>
    </location>
</feature>
<dbReference type="InterPro" id="IPR013655">
    <property type="entry name" value="PAS_fold_3"/>
</dbReference>
<dbReference type="SMART" id="SM00091">
    <property type="entry name" value="PAS"/>
    <property type="match status" value="2"/>
</dbReference>
<feature type="modified residue" description="4-aspartylphosphate" evidence="11">
    <location>
        <position position="1028"/>
    </location>
</feature>
<feature type="domain" description="PAC" evidence="16">
    <location>
        <begin position="503"/>
        <end position="557"/>
    </location>
</feature>
<dbReference type="InterPro" id="IPR004358">
    <property type="entry name" value="Sig_transdc_His_kin-like_C"/>
</dbReference>
<dbReference type="PROSITE" id="PS50112">
    <property type="entry name" value="PAS"/>
    <property type="match status" value="1"/>
</dbReference>
<dbReference type="Pfam" id="PF13426">
    <property type="entry name" value="PAS_9"/>
    <property type="match status" value="1"/>
</dbReference>
<keyword evidence="7" id="KW-0067">ATP-binding</keyword>
<evidence type="ECO:0000259" key="16">
    <source>
        <dbReference type="PROSITE" id="PS50113"/>
    </source>
</evidence>
<dbReference type="SMART" id="SM00388">
    <property type="entry name" value="HisKA"/>
    <property type="match status" value="1"/>
</dbReference>
<evidence type="ECO:0000313" key="18">
    <source>
        <dbReference type="Proteomes" id="UP000033452"/>
    </source>
</evidence>
<dbReference type="SUPFAM" id="SSF55874">
    <property type="entry name" value="ATPase domain of HSP90 chaperone/DNA topoisomerase II/histidine kinase"/>
    <property type="match status" value="1"/>
</dbReference>
<dbReference type="CDD" id="cd00130">
    <property type="entry name" value="PAS"/>
    <property type="match status" value="2"/>
</dbReference>
<dbReference type="PROSITE" id="PS50113">
    <property type="entry name" value="PAC"/>
    <property type="match status" value="2"/>
</dbReference>
<keyword evidence="4" id="KW-0808">Transferase</keyword>
<evidence type="ECO:0000256" key="8">
    <source>
        <dbReference type="ARBA" id="ARBA00023012"/>
    </source>
</evidence>
<reference evidence="17 18" key="1">
    <citation type="journal article" date="2015" name="BMC Genomics">
        <title>Genome mining reveals unlocked bioactive potential of marine Gram-negative bacteria.</title>
        <authorList>
            <person name="Machado H."/>
            <person name="Sonnenschein E.C."/>
            <person name="Melchiorsen J."/>
            <person name="Gram L."/>
        </authorList>
    </citation>
    <scope>NUCLEOTIDE SEQUENCE [LARGE SCALE GENOMIC DNA]</scope>
    <source>
        <strain evidence="17 18">S2471</strain>
    </source>
</reference>
<feature type="transmembrane region" description="Helical" evidence="12">
    <location>
        <begin position="256"/>
        <end position="275"/>
    </location>
</feature>
<dbReference type="CDD" id="cd16922">
    <property type="entry name" value="HATPase_EvgS-ArcB-TorS-like"/>
    <property type="match status" value="1"/>
</dbReference>
<evidence type="ECO:0000256" key="3">
    <source>
        <dbReference type="ARBA" id="ARBA00022553"/>
    </source>
</evidence>
<dbReference type="PATRIC" id="fig|43658.5.peg.1906"/>
<evidence type="ECO:0000256" key="2">
    <source>
        <dbReference type="ARBA" id="ARBA00012438"/>
    </source>
</evidence>
<keyword evidence="3 11" id="KW-0597">Phosphoprotein</keyword>
<dbReference type="CDD" id="cd17546">
    <property type="entry name" value="REC_hyHK_CKI1_RcsC-like"/>
    <property type="match status" value="2"/>
</dbReference>
<keyword evidence="8" id="KW-0902">Two-component regulatory system</keyword>
<dbReference type="FunFam" id="3.30.565.10:FF:000010">
    <property type="entry name" value="Sensor histidine kinase RcsC"/>
    <property type="match status" value="1"/>
</dbReference>
<dbReference type="Pfam" id="PF02518">
    <property type="entry name" value="HATPase_c"/>
    <property type="match status" value="1"/>
</dbReference>
<dbReference type="InterPro" id="IPR011006">
    <property type="entry name" value="CheY-like_superfamily"/>
</dbReference>
<gene>
    <name evidence="17" type="ORF">TW77_09015</name>
</gene>
<dbReference type="Gene3D" id="3.30.450.20">
    <property type="entry name" value="PAS domain"/>
    <property type="match status" value="2"/>
</dbReference>
<dbReference type="SUPFAM" id="SSF55785">
    <property type="entry name" value="PYP-like sensor domain (PAS domain)"/>
    <property type="match status" value="2"/>
</dbReference>
<dbReference type="OrthoDB" id="9810730at2"/>
<evidence type="ECO:0000259" key="15">
    <source>
        <dbReference type="PROSITE" id="PS50112"/>
    </source>
</evidence>
<dbReference type="Gene3D" id="3.40.50.2300">
    <property type="match status" value="2"/>
</dbReference>
<dbReference type="InterPro" id="IPR005467">
    <property type="entry name" value="His_kinase_dom"/>
</dbReference>
<dbReference type="GO" id="GO:0005524">
    <property type="term" value="F:ATP binding"/>
    <property type="evidence" value="ECO:0007669"/>
    <property type="project" value="UniProtKB-KW"/>
</dbReference>
<dbReference type="InterPro" id="IPR003594">
    <property type="entry name" value="HATPase_dom"/>
</dbReference>
<organism evidence="17 18">
    <name type="scientific">Pseudoalteromonas rubra</name>
    <dbReference type="NCBI Taxonomy" id="43658"/>
    <lineage>
        <taxon>Bacteria</taxon>
        <taxon>Pseudomonadati</taxon>
        <taxon>Pseudomonadota</taxon>
        <taxon>Gammaproteobacteria</taxon>
        <taxon>Alteromonadales</taxon>
        <taxon>Pseudoalteromonadaceae</taxon>
        <taxon>Pseudoalteromonas</taxon>
    </lineage>
</organism>